<proteinExistence type="predicted"/>
<dbReference type="Pfam" id="PF25601">
    <property type="entry name" value="AAA_lid_14"/>
    <property type="match status" value="1"/>
</dbReference>
<evidence type="ECO:0000256" key="2">
    <source>
        <dbReference type="ARBA" id="ARBA00022840"/>
    </source>
</evidence>
<keyword evidence="2" id="KW-0067">ATP-binding</keyword>
<dbReference type="InterPro" id="IPR002197">
    <property type="entry name" value="HTH_Fis"/>
</dbReference>
<dbReference type="Gene3D" id="3.40.50.300">
    <property type="entry name" value="P-loop containing nucleotide triphosphate hydrolases"/>
    <property type="match status" value="1"/>
</dbReference>
<dbReference type="PROSITE" id="PS00676">
    <property type="entry name" value="SIGMA54_INTERACT_2"/>
    <property type="match status" value="1"/>
</dbReference>
<evidence type="ECO:0000256" key="4">
    <source>
        <dbReference type="ARBA" id="ARBA00023163"/>
    </source>
</evidence>
<dbReference type="Pfam" id="PF00158">
    <property type="entry name" value="Sigma54_activat"/>
    <property type="match status" value="1"/>
</dbReference>
<dbReference type="InterPro" id="IPR002078">
    <property type="entry name" value="Sigma_54_int"/>
</dbReference>
<dbReference type="PROSITE" id="PS00675">
    <property type="entry name" value="SIGMA54_INTERACT_1"/>
    <property type="match status" value="1"/>
</dbReference>
<dbReference type="SUPFAM" id="SSF111126">
    <property type="entry name" value="Ligand-binding domain in the NO signalling and Golgi transport"/>
    <property type="match status" value="1"/>
</dbReference>
<evidence type="ECO:0000259" key="6">
    <source>
        <dbReference type="PROSITE" id="PS50045"/>
    </source>
</evidence>
<evidence type="ECO:0000313" key="8">
    <source>
        <dbReference type="Proteomes" id="UP000652198"/>
    </source>
</evidence>
<dbReference type="CDD" id="cd00009">
    <property type="entry name" value="AAA"/>
    <property type="match status" value="1"/>
</dbReference>
<dbReference type="SUPFAM" id="SSF52540">
    <property type="entry name" value="P-loop containing nucleoside triphosphate hydrolases"/>
    <property type="match status" value="1"/>
</dbReference>
<keyword evidence="3" id="KW-0805">Transcription regulation</keyword>
<dbReference type="InterPro" id="IPR025943">
    <property type="entry name" value="Sigma_54_int_dom_ATP-bd_2"/>
</dbReference>
<reference evidence="7 8" key="1">
    <citation type="submission" date="2019-11" db="EMBL/GenBank/DDBJ databases">
        <title>Metabolism of dissolved organic matter in forest soils.</title>
        <authorList>
            <person name="Cyle K.T."/>
            <person name="Wilhelm R.C."/>
            <person name="Martinez C.E."/>
        </authorList>
    </citation>
    <scope>NUCLEOTIDE SEQUENCE [LARGE SCALE GENOMIC DNA]</scope>
    <source>
        <strain evidence="7 8">1N</strain>
    </source>
</reference>
<gene>
    <name evidence="7" type="ORF">GNZ12_19500</name>
</gene>
<dbReference type="SUPFAM" id="SSF46689">
    <property type="entry name" value="Homeodomain-like"/>
    <property type="match status" value="1"/>
</dbReference>
<dbReference type="Gene3D" id="3.30.1380.20">
    <property type="entry name" value="Trafficking protein particle complex subunit 3"/>
    <property type="match status" value="1"/>
</dbReference>
<dbReference type="InterPro" id="IPR058031">
    <property type="entry name" value="AAA_lid_NorR"/>
</dbReference>
<dbReference type="PANTHER" id="PTHR32071:SF57">
    <property type="entry name" value="C4-DICARBOXYLATE TRANSPORT TRANSCRIPTIONAL REGULATORY PROTEIN DCTD"/>
    <property type="match status" value="1"/>
</dbReference>
<dbReference type="InterPro" id="IPR025662">
    <property type="entry name" value="Sigma_54_int_dom_ATP-bd_1"/>
</dbReference>
<dbReference type="PRINTS" id="PR01590">
    <property type="entry name" value="HTHFIS"/>
</dbReference>
<dbReference type="PROSITE" id="PS50045">
    <property type="entry name" value="SIGMA54_INTERACT_4"/>
    <property type="match status" value="1"/>
</dbReference>
<feature type="region of interest" description="Disordered" evidence="5">
    <location>
        <begin position="208"/>
        <end position="227"/>
    </location>
</feature>
<evidence type="ECO:0000256" key="3">
    <source>
        <dbReference type="ARBA" id="ARBA00023015"/>
    </source>
</evidence>
<dbReference type="Gene3D" id="1.10.8.60">
    <property type="match status" value="1"/>
</dbReference>
<dbReference type="InterPro" id="IPR003593">
    <property type="entry name" value="AAA+_ATPase"/>
</dbReference>
<sequence>MDFSDIAEQLHFNPVEGRIWLQDRRMALLSVDVLGALRRELVDSLGLEAARRMFTRLGYAAGSGDAELAWKVRSHQSQLDIIAAGAQLHALEGFVQAEPVHIEIDSTRGYCYSEFFWNHGFEDEIHIANHGVGHESACWMGIGYTSGFLSKIMGKRILAREVECRAMGQTKCRVIAKPVESWDDPEEDLHYLGFTPAQQTRVSVPAGMATADSLSPPPPANAHPEPSQAGLIGSSASFTSVLHKVRRVATTRATVLLSGESGVGKSAVAREVHRWSTRIDKPFVELNCAAIPEQLIESELFGVERGAYSGATESRPGRFESANGGTLFLDEIGILSFSAQGKLLRVLQNGEFERLGSTRTIKLDVRVVAATNEDLPQAVKEGRFREDLFYRINVFPIYIPPLRERRDDLPLLIEYFIRRLSALHGRHVPGITPRALQAVLNHKWPGNIREFENVIERGIILADDGESLDLRHLFSVDTTLGNSSLMRLTEMGTLVKSSTLTVGEEPPASGTAAPMPTTLDEWARVAISQQNTQLADVEDALVNAALAEAGGNISKAASLLGLTRAQLDYRVKRNGRV</sequence>
<keyword evidence="1" id="KW-0547">Nucleotide-binding</keyword>
<dbReference type="PANTHER" id="PTHR32071">
    <property type="entry name" value="TRANSCRIPTIONAL REGULATORY PROTEIN"/>
    <property type="match status" value="1"/>
</dbReference>
<dbReference type="EMBL" id="WOEY01000078">
    <property type="protein sequence ID" value="NPT43453.1"/>
    <property type="molecule type" value="Genomic_DNA"/>
</dbReference>
<dbReference type="InterPro" id="IPR004096">
    <property type="entry name" value="V4R"/>
</dbReference>
<comment type="caution">
    <text evidence="7">The sequence shown here is derived from an EMBL/GenBank/DDBJ whole genome shotgun (WGS) entry which is preliminary data.</text>
</comment>
<name>A0ABX2BTZ8_9BURK</name>
<evidence type="ECO:0000256" key="1">
    <source>
        <dbReference type="ARBA" id="ARBA00022741"/>
    </source>
</evidence>
<dbReference type="Gene3D" id="1.10.10.60">
    <property type="entry name" value="Homeodomain-like"/>
    <property type="match status" value="1"/>
</dbReference>
<dbReference type="Pfam" id="PF02954">
    <property type="entry name" value="HTH_8"/>
    <property type="match status" value="1"/>
</dbReference>
<dbReference type="InterPro" id="IPR010523">
    <property type="entry name" value="XylR_N"/>
</dbReference>
<keyword evidence="8" id="KW-1185">Reference proteome</keyword>
<dbReference type="Pfam" id="PF06505">
    <property type="entry name" value="XylR_N"/>
    <property type="match status" value="1"/>
</dbReference>
<dbReference type="InterPro" id="IPR009057">
    <property type="entry name" value="Homeodomain-like_sf"/>
</dbReference>
<accession>A0ABX2BTZ8</accession>
<dbReference type="InterPro" id="IPR024096">
    <property type="entry name" value="NO_sig/Golgi_transp_ligand-bd"/>
</dbReference>
<dbReference type="Pfam" id="PF02830">
    <property type="entry name" value="V4R"/>
    <property type="match status" value="1"/>
</dbReference>
<protein>
    <submittedName>
        <fullName evidence="7">AAA domain-containing protein</fullName>
    </submittedName>
</protein>
<dbReference type="SMART" id="SM00989">
    <property type="entry name" value="V4R"/>
    <property type="match status" value="1"/>
</dbReference>
<keyword evidence="4" id="KW-0804">Transcription</keyword>
<organism evidence="7 8">
    <name type="scientific">Paraburkholderia solitsugae</name>
    <dbReference type="NCBI Taxonomy" id="2675748"/>
    <lineage>
        <taxon>Bacteria</taxon>
        <taxon>Pseudomonadati</taxon>
        <taxon>Pseudomonadota</taxon>
        <taxon>Betaproteobacteria</taxon>
        <taxon>Burkholderiales</taxon>
        <taxon>Burkholderiaceae</taxon>
        <taxon>Paraburkholderia</taxon>
    </lineage>
</organism>
<dbReference type="InterPro" id="IPR027417">
    <property type="entry name" value="P-loop_NTPase"/>
</dbReference>
<feature type="domain" description="Sigma-54 factor interaction" evidence="6">
    <location>
        <begin position="231"/>
        <end position="460"/>
    </location>
</feature>
<dbReference type="SMART" id="SM00382">
    <property type="entry name" value="AAA"/>
    <property type="match status" value="1"/>
</dbReference>
<evidence type="ECO:0000256" key="5">
    <source>
        <dbReference type="SAM" id="MobiDB-lite"/>
    </source>
</evidence>
<evidence type="ECO:0000313" key="7">
    <source>
        <dbReference type="EMBL" id="NPT43453.1"/>
    </source>
</evidence>
<dbReference type="Proteomes" id="UP000652198">
    <property type="component" value="Unassembled WGS sequence"/>
</dbReference>